<sequence length="206" mass="21708">MLTWYLARGAGLAAFAALSVATGLGAFAARRTSMPGRGALSRRIVLQYVHRAAALSGVTLLIAHIAFILADSYARVGWIGALVPMTSGYRPWPVSLGVLGLYLLVAVSVTGALRSRFAQSAKGVRAWRGVHLLSYVAWVLTAGHFLFTGSDSGTWWARAVLVAGSSVVAAGVLARLSDRPQLGRRSTIAPAALTSRPARAHHHVSV</sequence>
<reference evidence="2" key="1">
    <citation type="journal article" date="2018" name="Int. J. Syst. Evol. Microbiol.">
        <title>Jatrophihabitans telluris sp. nov., isolated from sediment soil of lava forest wetlands and the emended description of the genus Jatrophihabitans.</title>
        <authorList>
            <person name="Lee K.C."/>
            <person name="Suh M.K."/>
            <person name="Eom M.K."/>
            <person name="Kim K.K."/>
            <person name="Kim J.S."/>
            <person name="Kim D.S."/>
            <person name="Ko S.H."/>
            <person name="Shin Y.K."/>
            <person name="Lee J.S."/>
        </authorList>
    </citation>
    <scope>NUCLEOTIDE SEQUENCE</scope>
    <source>
        <strain evidence="2">N237</strain>
    </source>
</reference>
<feature type="transmembrane region" description="Helical" evidence="1">
    <location>
        <begin position="6"/>
        <end position="27"/>
    </location>
</feature>
<reference evidence="2" key="2">
    <citation type="submission" date="2022-05" db="EMBL/GenBank/DDBJ databases">
        <authorList>
            <person name="Kim J.-S."/>
            <person name="Lee K."/>
            <person name="Suh M."/>
            <person name="Eom M."/>
            <person name="Kim J.-S."/>
            <person name="Kim D.-S."/>
            <person name="Ko S.-H."/>
            <person name="Shin Y."/>
            <person name="Lee J.-S."/>
        </authorList>
    </citation>
    <scope>NUCLEOTIDE SEQUENCE</scope>
    <source>
        <strain evidence="2">N237</strain>
    </source>
</reference>
<keyword evidence="1" id="KW-0472">Membrane</keyword>
<feature type="transmembrane region" description="Helical" evidence="1">
    <location>
        <begin position="155"/>
        <end position="176"/>
    </location>
</feature>
<feature type="transmembrane region" description="Helical" evidence="1">
    <location>
        <begin position="90"/>
        <end position="109"/>
    </location>
</feature>
<keyword evidence="3" id="KW-1185">Reference proteome</keyword>
<gene>
    <name evidence="2" type="ORF">M6D93_18820</name>
</gene>
<keyword evidence="1" id="KW-1133">Transmembrane helix</keyword>
<evidence type="ECO:0000313" key="2">
    <source>
        <dbReference type="EMBL" id="UQX88313.1"/>
    </source>
</evidence>
<keyword evidence="1" id="KW-0812">Transmembrane</keyword>
<dbReference type="Proteomes" id="UP001056336">
    <property type="component" value="Chromosome"/>
</dbReference>
<evidence type="ECO:0000256" key="1">
    <source>
        <dbReference type="SAM" id="Phobius"/>
    </source>
</evidence>
<dbReference type="RefSeq" id="WP_249771684.1">
    <property type="nucleotide sequence ID" value="NZ_CP097332.1"/>
</dbReference>
<evidence type="ECO:0008006" key="4">
    <source>
        <dbReference type="Google" id="ProtNLM"/>
    </source>
</evidence>
<feature type="transmembrane region" description="Helical" evidence="1">
    <location>
        <begin position="130"/>
        <end position="149"/>
    </location>
</feature>
<protein>
    <recommendedName>
        <fullName evidence="4">Ferric oxidoreductase domain-containing protein</fullName>
    </recommendedName>
</protein>
<proteinExistence type="predicted"/>
<dbReference type="EMBL" id="CP097332">
    <property type="protein sequence ID" value="UQX88313.1"/>
    <property type="molecule type" value="Genomic_DNA"/>
</dbReference>
<organism evidence="2 3">
    <name type="scientific">Jatrophihabitans telluris</name>
    <dbReference type="NCBI Taxonomy" id="2038343"/>
    <lineage>
        <taxon>Bacteria</taxon>
        <taxon>Bacillati</taxon>
        <taxon>Actinomycetota</taxon>
        <taxon>Actinomycetes</taxon>
        <taxon>Jatrophihabitantales</taxon>
        <taxon>Jatrophihabitantaceae</taxon>
        <taxon>Jatrophihabitans</taxon>
    </lineage>
</organism>
<evidence type="ECO:0000313" key="3">
    <source>
        <dbReference type="Proteomes" id="UP001056336"/>
    </source>
</evidence>
<feature type="transmembrane region" description="Helical" evidence="1">
    <location>
        <begin position="48"/>
        <end position="70"/>
    </location>
</feature>
<accession>A0ABY4QXT6</accession>
<name>A0ABY4QXT6_9ACTN</name>